<keyword evidence="1" id="KW-0472">Membrane</keyword>
<evidence type="ECO:0000313" key="4">
    <source>
        <dbReference type="Proteomes" id="UP000291483"/>
    </source>
</evidence>
<evidence type="ECO:0000313" key="3">
    <source>
        <dbReference type="EMBL" id="RZU64125.1"/>
    </source>
</evidence>
<dbReference type="EMBL" id="SHLC01000001">
    <property type="protein sequence ID" value="RZU64125.1"/>
    <property type="molecule type" value="Genomic_DNA"/>
</dbReference>
<organism evidence="3 4">
    <name type="scientific">Microterricola gilva</name>
    <dbReference type="NCBI Taxonomy" id="393267"/>
    <lineage>
        <taxon>Bacteria</taxon>
        <taxon>Bacillati</taxon>
        <taxon>Actinomycetota</taxon>
        <taxon>Actinomycetes</taxon>
        <taxon>Micrococcales</taxon>
        <taxon>Microbacteriaceae</taxon>
        <taxon>Microterricola</taxon>
    </lineage>
</organism>
<evidence type="ECO:0000256" key="1">
    <source>
        <dbReference type="SAM" id="Phobius"/>
    </source>
</evidence>
<feature type="transmembrane region" description="Helical" evidence="1">
    <location>
        <begin position="205"/>
        <end position="229"/>
    </location>
</feature>
<dbReference type="Pfam" id="PF08817">
    <property type="entry name" value="YukD"/>
    <property type="match status" value="1"/>
</dbReference>
<keyword evidence="4" id="KW-1185">Reference proteome</keyword>
<dbReference type="Pfam" id="PF19053">
    <property type="entry name" value="EccD"/>
    <property type="match status" value="1"/>
</dbReference>
<feature type="transmembrane region" description="Helical" evidence="1">
    <location>
        <begin position="236"/>
        <end position="258"/>
    </location>
</feature>
<feature type="transmembrane region" description="Helical" evidence="1">
    <location>
        <begin position="312"/>
        <end position="335"/>
    </location>
</feature>
<dbReference type="OrthoDB" id="3326149at2"/>
<keyword evidence="1" id="KW-0812">Transmembrane</keyword>
<feature type="domain" description="EccD-like transmembrane" evidence="2">
    <location>
        <begin position="117"/>
        <end position="449"/>
    </location>
</feature>
<feature type="transmembrane region" description="Helical" evidence="1">
    <location>
        <begin position="430"/>
        <end position="449"/>
    </location>
</feature>
<protein>
    <submittedName>
        <fullName evidence="3">Type VII secretion integral membrane protein EccD</fullName>
    </submittedName>
</protein>
<feature type="transmembrane region" description="Helical" evidence="1">
    <location>
        <begin position="363"/>
        <end position="384"/>
    </location>
</feature>
<name>A0A4Q8AJV3_9MICO</name>
<dbReference type="Proteomes" id="UP000291483">
    <property type="component" value="Unassembled WGS sequence"/>
</dbReference>
<feature type="transmembrane region" description="Helical" evidence="1">
    <location>
        <begin position="140"/>
        <end position="157"/>
    </location>
</feature>
<feature type="transmembrane region" description="Helical" evidence="1">
    <location>
        <begin position="264"/>
        <end position="291"/>
    </location>
</feature>
<accession>A0A4Q8AJV3</accession>
<reference evidence="3 4" key="1">
    <citation type="submission" date="2019-02" db="EMBL/GenBank/DDBJ databases">
        <title>Sequencing the genomes of 1000 actinobacteria strains.</title>
        <authorList>
            <person name="Klenk H.-P."/>
        </authorList>
    </citation>
    <scope>NUCLEOTIDE SEQUENCE [LARGE SCALE GENOMIC DNA]</scope>
    <source>
        <strain evidence="3 4">DSM 18319</strain>
    </source>
</reference>
<dbReference type="InterPro" id="IPR024962">
    <property type="entry name" value="YukD-like"/>
</dbReference>
<evidence type="ECO:0000259" key="2">
    <source>
        <dbReference type="Pfam" id="PF19053"/>
    </source>
</evidence>
<comment type="caution">
    <text evidence="3">The sequence shown here is derived from an EMBL/GenBank/DDBJ whole genome shotgun (WGS) entry which is preliminary data.</text>
</comment>
<sequence>MTDFTRLTVIGTLNKAELVVPSEEPFAGLMPRLMGLLAEPSGSIARPLALVRSTGEQLDLGLSAAQQLVLDGELLHLSRIDDAPAPPEVSDVTDAVADALRTRGGLWGERPRHTLAAVAIGIIAAIAGGVALPLITASTLLPLAIAWPALLVAAVLLGRAGLGWAGTATTAAALGLSLPLAAALLPVAMPTLEESGSADPTRLGAVVALATAMNCLGLAWFCIAAGFGIGQRRRAALAGSLLGVALLLVPLLLLVLGVDPLGALGIGGVVAAIASGVVPWFALAAAGLTGLDDEVVAGRLRSRRTVLSTADEAYRTLSWSTVAAAIVLALCGVGLVASANGWAIGLGAALAVTAALRTRAFPLAVDAIALWTASALIALSAFAAHAASGIWLALAALVVAAVLVAIAAGVRPAAHTRATLRRLGNTTESLAVVSTVPLLLGVFGLYAQLLETF</sequence>
<dbReference type="InterPro" id="IPR044049">
    <property type="entry name" value="EccD_transm"/>
</dbReference>
<dbReference type="RefSeq" id="WP_130504693.1">
    <property type="nucleotide sequence ID" value="NZ_SHLC01000001.1"/>
</dbReference>
<feature type="transmembrane region" description="Helical" evidence="1">
    <location>
        <begin position="115"/>
        <end position="134"/>
    </location>
</feature>
<dbReference type="AlphaFoldDB" id="A0A4Q8AJV3"/>
<feature type="transmembrane region" description="Helical" evidence="1">
    <location>
        <begin position="164"/>
        <end position="185"/>
    </location>
</feature>
<dbReference type="Gene3D" id="3.10.20.90">
    <property type="entry name" value="Phosphatidylinositol 3-kinase Catalytic Subunit, Chain A, domain 1"/>
    <property type="match status" value="1"/>
</dbReference>
<proteinExistence type="predicted"/>
<keyword evidence="1" id="KW-1133">Transmembrane helix</keyword>
<feature type="transmembrane region" description="Helical" evidence="1">
    <location>
        <begin position="390"/>
        <end position="410"/>
    </location>
</feature>
<gene>
    <name evidence="3" type="ORF">EV379_0419</name>
</gene>